<gene>
    <name evidence="1" type="ORF">LOK49_LG11G00501</name>
</gene>
<protein>
    <submittedName>
        <fullName evidence="1">PHD finger protein ALFIN-LIKE 9</fullName>
    </submittedName>
</protein>
<keyword evidence="2" id="KW-1185">Reference proteome</keyword>
<organism evidence="1 2">
    <name type="scientific">Camellia lanceoleosa</name>
    <dbReference type="NCBI Taxonomy" id="1840588"/>
    <lineage>
        <taxon>Eukaryota</taxon>
        <taxon>Viridiplantae</taxon>
        <taxon>Streptophyta</taxon>
        <taxon>Embryophyta</taxon>
        <taxon>Tracheophyta</taxon>
        <taxon>Spermatophyta</taxon>
        <taxon>Magnoliopsida</taxon>
        <taxon>eudicotyledons</taxon>
        <taxon>Gunneridae</taxon>
        <taxon>Pentapetalae</taxon>
        <taxon>asterids</taxon>
        <taxon>Ericales</taxon>
        <taxon>Theaceae</taxon>
        <taxon>Camellia</taxon>
    </lineage>
</organism>
<accession>A0ACC0G599</accession>
<name>A0ACC0G599_9ERIC</name>
<comment type="caution">
    <text evidence="1">The sequence shown here is derived from an EMBL/GenBank/DDBJ whole genome shotgun (WGS) entry which is preliminary data.</text>
</comment>
<evidence type="ECO:0000313" key="1">
    <source>
        <dbReference type="EMBL" id="KAI7995545.1"/>
    </source>
</evidence>
<evidence type="ECO:0000313" key="2">
    <source>
        <dbReference type="Proteomes" id="UP001060215"/>
    </source>
</evidence>
<reference evidence="1 2" key="1">
    <citation type="journal article" date="2022" name="Plant J.">
        <title>Chromosome-level genome of Camellia lanceoleosa provides a valuable resource for understanding genome evolution and self-incompatibility.</title>
        <authorList>
            <person name="Gong W."/>
            <person name="Xiao S."/>
            <person name="Wang L."/>
            <person name="Liao Z."/>
            <person name="Chang Y."/>
            <person name="Mo W."/>
            <person name="Hu G."/>
            <person name="Li W."/>
            <person name="Zhao G."/>
            <person name="Zhu H."/>
            <person name="Hu X."/>
            <person name="Ji K."/>
            <person name="Xiang X."/>
            <person name="Song Q."/>
            <person name="Yuan D."/>
            <person name="Jin S."/>
            <person name="Zhang L."/>
        </authorList>
    </citation>
    <scope>NUCLEOTIDE SEQUENCE [LARGE SCALE GENOMIC DNA]</scope>
    <source>
        <strain evidence="1">SQ_2022a</strain>
    </source>
</reference>
<proteinExistence type="predicted"/>
<sequence>MEARKKTSKDKGKKLISQASQPALRIQSFKNIDKEDEDGIIEVLKKHPLGAAICVSAKLRKYKKGIYEEPNEILTEVANHSRLLMGCGMIRRRERISRDGMQEKDWLAVVVVHSDAWLLAVAFYFGARFGFDKADSLDGSSILEISERIRNGFVDLFYEYRSDSSDSMSSIALVSENSSSSSSQLLVGSSKQESLAAFHACPEWLRIKEAAEKARDAATLEGDEIGELTCSKLLEALEQIFVFF</sequence>
<dbReference type="EMBL" id="CM045769">
    <property type="protein sequence ID" value="KAI7995545.1"/>
    <property type="molecule type" value="Genomic_DNA"/>
</dbReference>
<dbReference type="Proteomes" id="UP001060215">
    <property type="component" value="Chromosome 12"/>
</dbReference>